<protein>
    <submittedName>
        <fullName evidence="3">DDE transposase</fullName>
    </submittedName>
</protein>
<dbReference type="GO" id="GO:0003677">
    <property type="term" value="F:DNA binding"/>
    <property type="evidence" value="ECO:0007669"/>
    <property type="project" value="InterPro"/>
</dbReference>
<feature type="domain" description="Transposase IS4-like" evidence="1">
    <location>
        <begin position="113"/>
        <end position="268"/>
    </location>
</feature>
<evidence type="ECO:0000259" key="2">
    <source>
        <dbReference type="Pfam" id="PF13340"/>
    </source>
</evidence>
<dbReference type="InterPro" id="IPR002559">
    <property type="entry name" value="Transposase_11"/>
</dbReference>
<dbReference type="PANTHER" id="PTHR30007:SF0">
    <property type="entry name" value="TRANSPOSASE"/>
    <property type="match status" value="1"/>
</dbReference>
<dbReference type="Pfam" id="PF01609">
    <property type="entry name" value="DDE_Tnp_1"/>
    <property type="match status" value="1"/>
</dbReference>
<comment type="caution">
    <text evidence="3">The sequence shown here is derived from an EMBL/GenBank/DDBJ whole genome shotgun (WGS) entry which is preliminary data.</text>
</comment>
<evidence type="ECO:0000313" key="4">
    <source>
        <dbReference type="Proteomes" id="UP000681340"/>
    </source>
</evidence>
<evidence type="ECO:0000313" key="3">
    <source>
        <dbReference type="EMBL" id="GIM80842.1"/>
    </source>
</evidence>
<gene>
    <name evidence="3" type="ORF">Aau02nite_92300</name>
</gene>
<sequence length="279" mass="31534">MTPATLIDHLPTARPRHYPSDTSDAEWAILAPHVPAGTGRGRPIVYPRRDIVDAIRYLDRTSCQWDALPADFPHHKLVYHYFKTWTADGTLTRIHNHLREQVRQQVEARDAQPTAALVDSQSLRGAETVGRCSRGYDAGKKVNGRKRHIAVDTCGLLLAVLVTGAGVQDRDAAKPLLWALHACFPGVRLVWADSGYAGQLVGWASNQLTLTLKIVAKLAGQSTFVVLHRRWAVERTFSWINRCRRTVRDYERLPEHHAAMVQWAMIIVMTRRLARHQHT</sequence>
<dbReference type="NCBIfam" id="NF033580">
    <property type="entry name" value="transpos_IS5_3"/>
    <property type="match status" value="1"/>
</dbReference>
<organism evidence="3 4">
    <name type="scientific">Actinoplanes auranticolor</name>
    <dbReference type="NCBI Taxonomy" id="47988"/>
    <lineage>
        <taxon>Bacteria</taxon>
        <taxon>Bacillati</taxon>
        <taxon>Actinomycetota</taxon>
        <taxon>Actinomycetes</taxon>
        <taxon>Micromonosporales</taxon>
        <taxon>Micromonosporaceae</taxon>
        <taxon>Actinoplanes</taxon>
    </lineage>
</organism>
<accession>A0A919SYK3</accession>
<dbReference type="InterPro" id="IPR025161">
    <property type="entry name" value="IS402-like_dom"/>
</dbReference>
<reference evidence="3" key="1">
    <citation type="submission" date="2021-03" db="EMBL/GenBank/DDBJ databases">
        <title>Whole genome shotgun sequence of Actinoplanes auranticolor NBRC 12245.</title>
        <authorList>
            <person name="Komaki H."/>
            <person name="Tamura T."/>
        </authorList>
    </citation>
    <scope>NUCLEOTIDE SEQUENCE</scope>
    <source>
        <strain evidence="3">NBRC 12245</strain>
    </source>
</reference>
<name>A0A919SYK3_9ACTN</name>
<dbReference type="EMBL" id="BOQL01000118">
    <property type="protein sequence ID" value="GIM80842.1"/>
    <property type="molecule type" value="Genomic_DNA"/>
</dbReference>
<proteinExistence type="predicted"/>
<dbReference type="AlphaFoldDB" id="A0A919SYK3"/>
<dbReference type="Proteomes" id="UP000681340">
    <property type="component" value="Unassembled WGS sequence"/>
</dbReference>
<dbReference type="GO" id="GO:0004803">
    <property type="term" value="F:transposase activity"/>
    <property type="evidence" value="ECO:0007669"/>
    <property type="project" value="InterPro"/>
</dbReference>
<dbReference type="RefSeq" id="WP_212995000.1">
    <property type="nucleotide sequence ID" value="NZ_BOQL01000118.1"/>
</dbReference>
<evidence type="ECO:0000259" key="1">
    <source>
        <dbReference type="Pfam" id="PF01609"/>
    </source>
</evidence>
<keyword evidence="4" id="KW-1185">Reference proteome</keyword>
<dbReference type="PANTHER" id="PTHR30007">
    <property type="entry name" value="PHP DOMAIN PROTEIN"/>
    <property type="match status" value="1"/>
</dbReference>
<dbReference type="GO" id="GO:0006313">
    <property type="term" value="P:DNA transposition"/>
    <property type="evidence" value="ECO:0007669"/>
    <property type="project" value="InterPro"/>
</dbReference>
<feature type="domain" description="Insertion element IS402-like" evidence="2">
    <location>
        <begin position="23"/>
        <end position="95"/>
    </location>
</feature>
<dbReference type="Pfam" id="PF13340">
    <property type="entry name" value="DUF4096"/>
    <property type="match status" value="1"/>
</dbReference>